<dbReference type="NCBIfam" id="NF040586">
    <property type="entry name" value="FxSxx_TPR"/>
    <property type="match status" value="1"/>
</dbReference>
<dbReference type="RefSeq" id="WP_380547760.1">
    <property type="nucleotide sequence ID" value="NZ_JBHEZY010000001.1"/>
</dbReference>
<evidence type="ECO:0000313" key="2">
    <source>
        <dbReference type="Proteomes" id="UP001592530"/>
    </source>
</evidence>
<accession>A0ABV6WTB9</accession>
<reference evidence="1 2" key="1">
    <citation type="submission" date="2024-09" db="EMBL/GenBank/DDBJ databases">
        <authorList>
            <person name="Lee S.D."/>
        </authorList>
    </citation>
    <scope>NUCLEOTIDE SEQUENCE [LARGE SCALE GENOMIC DNA]</scope>
    <source>
        <strain evidence="1 2">N1-3</strain>
    </source>
</reference>
<sequence length="1319" mass="141562">MNDGRDGRIITFYSYKGGVGRTMALANVAWILAANGHRVLASDWDLETPGLHRYFHPFLPPASIGSTTGLIDLFADFAEQARSGEEPEEDLYRRHVRVRPHAVSVDWAFPGGGALDFLSAGRQNRDFLATLASFDWDDLDERFLDALRRDLRRHYDYVLIDSRTGLGNAVEICTRDLPDVLVSCFTLNGQSLDGAAQTAHYIDQNAPGRGIRILPVAMRINDRKATAPALAAGRKLARSRFNGLPRGLSDAAAERYWADTQIPNREGYEYEEILATFGDPAGLPDSLLAAYERLTHAVTDGLVGPLPPLDETLRRYHLGSFVRSLSPDATPLVLSCVPQDRMWADWVGWVLTQSGFLVLPPVFAADTDAGTGAPPRTVALVSPAYLRSPQARSLREPTVGAGADDGPRPAEPVLLRAEEVQLTAPFSEYPVVELAGLDEASARAAVLRAVGGAAGEPKPGVPGPSFPHDVPAVWSAPARNPDFVGRDALLDRVHATLGVSRTVAVLAGPGHGAGRRYLATEYAHRFRADYDLVWWVPAATRHLAVSALARLARRLELPAGDGIEAAAQRVLTALTSLDSGLGSGLDSAAVPRRWLLVYDDAGAPGELAGLLPAGPGRVLITTRDPAWQDDRMDTLSLQATTRNESVELLRGRAPGLSRTEADQLAEYLGDLPLALHQAGVWLAATGTPARTYLQALDTMARNGEAGRPEQSPTAQPTRVAAAALRKASPAAYRLLQLCACLAPLPLPLDVVQGPAMLRALRPFDPSLHDPLQLGPLVRELSRFGLAGADQPGQVLRMPGLVQHLVRAELPAQELDAVRHDLHLVLSAAGPGQGTPDDWPGWAEFEQLWPHLDQSRAESCTDEATRAVLIERVRRTAQLGSPEAALELARRLDRAWTADAGPAAGPVAARAANAAVDPAAGAGWQTLALRRQSAAVLRQLDRYQEAHDLDLDTLARQQALLPAADPHILLGRAALSADLRMLGRFEAALDSARTTYQGFRDSFGPEHPQSLSAADALAVSLRLTGEYTAARDLHQATLASQTDALGAGHRSTLATRLGLARDLRETGDHRRAAELLDTDRGGWSDPDSAEALLAALGRSVALRRLGRYDQARSLLAAAYRRFPVPRPGAAPGRTGCAAALAGALCGAPDDPGRTVDLVAEVLRQHEALLGPQNPDTLALVHNLAVCLRASGEREAAHHEAERAVGGFLHALGDTHPSTLCARLTLINALADLGRFGEAVELGYACLKSLRERLGREHPDTALCRSNLAAVLSASGRGEAGDRLRREAVVTFSRLWGDSHAWTVRARAGQCTDRDLEPQLI</sequence>
<dbReference type="SUPFAM" id="SSF52540">
    <property type="entry name" value="P-loop containing nucleoside triphosphate hydrolases"/>
    <property type="match status" value="2"/>
</dbReference>
<organism evidence="1 2">
    <name type="scientific">Streptacidiphilus alkalitolerans</name>
    <dbReference type="NCBI Taxonomy" id="3342712"/>
    <lineage>
        <taxon>Bacteria</taxon>
        <taxon>Bacillati</taxon>
        <taxon>Actinomycetota</taxon>
        <taxon>Actinomycetes</taxon>
        <taxon>Kitasatosporales</taxon>
        <taxon>Streptomycetaceae</taxon>
        <taxon>Streptacidiphilus</taxon>
    </lineage>
</organism>
<dbReference type="InterPro" id="IPR027417">
    <property type="entry name" value="P-loop_NTPase"/>
</dbReference>
<dbReference type="InterPro" id="IPR053137">
    <property type="entry name" value="NLR-like"/>
</dbReference>
<comment type="caution">
    <text evidence="1">The sequence shown here is derived from an EMBL/GenBank/DDBJ whole genome shotgun (WGS) entry which is preliminary data.</text>
</comment>
<gene>
    <name evidence="1" type="primary">fxsT</name>
    <name evidence="1" type="ORF">ACEZDB_01210</name>
</gene>
<dbReference type="Proteomes" id="UP001592530">
    <property type="component" value="Unassembled WGS sequence"/>
</dbReference>
<protein>
    <submittedName>
        <fullName evidence="1">FxSxx-COOH system tetratricopeptide repeat protein</fullName>
    </submittedName>
</protein>
<dbReference type="Gene3D" id="1.25.40.10">
    <property type="entry name" value="Tetratricopeptide repeat domain"/>
    <property type="match status" value="2"/>
</dbReference>
<dbReference type="Pfam" id="PF13374">
    <property type="entry name" value="TPR_10"/>
    <property type="match status" value="1"/>
</dbReference>
<evidence type="ECO:0000313" key="1">
    <source>
        <dbReference type="EMBL" id="MFC1429280.1"/>
    </source>
</evidence>
<proteinExistence type="predicted"/>
<dbReference type="PANTHER" id="PTHR46082">
    <property type="entry name" value="ATP/GTP-BINDING PROTEIN-RELATED"/>
    <property type="match status" value="1"/>
</dbReference>
<dbReference type="SUPFAM" id="SSF48452">
    <property type="entry name" value="TPR-like"/>
    <property type="match status" value="2"/>
</dbReference>
<dbReference type="NCBIfam" id="NF047398">
    <property type="entry name" value="AAA_KGGVGR"/>
    <property type="match status" value="1"/>
</dbReference>
<dbReference type="PANTHER" id="PTHR46082:SF6">
    <property type="entry name" value="AAA+ ATPASE DOMAIN-CONTAINING PROTEIN-RELATED"/>
    <property type="match status" value="1"/>
</dbReference>
<dbReference type="Gene3D" id="3.40.50.300">
    <property type="entry name" value="P-loop containing nucleotide triphosphate hydrolases"/>
    <property type="match status" value="2"/>
</dbReference>
<dbReference type="InterPro" id="IPR011990">
    <property type="entry name" value="TPR-like_helical_dom_sf"/>
</dbReference>
<dbReference type="Pfam" id="PF13424">
    <property type="entry name" value="TPR_12"/>
    <property type="match status" value="1"/>
</dbReference>
<dbReference type="EMBL" id="JBHEZY010000001">
    <property type="protein sequence ID" value="MFC1429280.1"/>
    <property type="molecule type" value="Genomic_DNA"/>
</dbReference>
<name>A0ABV6WTB9_9ACTN</name>